<gene>
    <name evidence="1" type="ORF">OXX778_LOCUS17341</name>
</gene>
<accession>A0A814I7L0</accession>
<dbReference type="EMBL" id="CAJNOC010004395">
    <property type="protein sequence ID" value="CAF1020199.1"/>
    <property type="molecule type" value="Genomic_DNA"/>
</dbReference>
<keyword evidence="2" id="KW-1185">Reference proteome</keyword>
<feature type="non-terminal residue" evidence="1">
    <location>
        <position position="1"/>
    </location>
</feature>
<dbReference type="Proteomes" id="UP000663879">
    <property type="component" value="Unassembled WGS sequence"/>
</dbReference>
<organism evidence="1 2">
    <name type="scientific">Brachionus calyciflorus</name>
    <dbReference type="NCBI Taxonomy" id="104777"/>
    <lineage>
        <taxon>Eukaryota</taxon>
        <taxon>Metazoa</taxon>
        <taxon>Spiralia</taxon>
        <taxon>Gnathifera</taxon>
        <taxon>Rotifera</taxon>
        <taxon>Eurotatoria</taxon>
        <taxon>Monogononta</taxon>
        <taxon>Pseudotrocha</taxon>
        <taxon>Ploima</taxon>
        <taxon>Brachionidae</taxon>
        <taxon>Brachionus</taxon>
    </lineage>
</organism>
<dbReference type="AlphaFoldDB" id="A0A814I7L0"/>
<name>A0A814I7L0_9BILA</name>
<evidence type="ECO:0000313" key="2">
    <source>
        <dbReference type="Proteomes" id="UP000663879"/>
    </source>
</evidence>
<evidence type="ECO:0000313" key="1">
    <source>
        <dbReference type="EMBL" id="CAF1020199.1"/>
    </source>
</evidence>
<protein>
    <submittedName>
        <fullName evidence="1">Uncharacterized protein</fullName>
    </submittedName>
</protein>
<sequence>YSSLASYILEFMKNLPERTANTRFRSFADDLNKLKNYFEKDREKLISSSIAEDIDDDKGSVLSQTK</sequence>
<reference evidence="1" key="1">
    <citation type="submission" date="2021-02" db="EMBL/GenBank/DDBJ databases">
        <authorList>
            <person name="Nowell W R."/>
        </authorList>
    </citation>
    <scope>NUCLEOTIDE SEQUENCE</scope>
    <source>
        <strain evidence="1">Ploen Becks lab</strain>
    </source>
</reference>
<proteinExistence type="predicted"/>
<comment type="caution">
    <text evidence="1">The sequence shown here is derived from an EMBL/GenBank/DDBJ whole genome shotgun (WGS) entry which is preliminary data.</text>
</comment>